<dbReference type="GO" id="GO:0000981">
    <property type="term" value="F:DNA-binding transcription factor activity, RNA polymerase II-specific"/>
    <property type="evidence" value="ECO:0000318"/>
    <property type="project" value="GO_Central"/>
</dbReference>
<evidence type="ECO:0000259" key="8">
    <source>
        <dbReference type="PROSITE" id="PS50039"/>
    </source>
</evidence>
<dbReference type="GO" id="GO:0030154">
    <property type="term" value="P:cell differentiation"/>
    <property type="evidence" value="ECO:0000318"/>
    <property type="project" value="GO_Central"/>
</dbReference>
<dbReference type="GO" id="GO:0005634">
    <property type="term" value="C:nucleus"/>
    <property type="evidence" value="ECO:0007669"/>
    <property type="project" value="UniProtKB-SubCell"/>
</dbReference>
<dbReference type="PANTHER" id="PTHR11829">
    <property type="entry name" value="FORKHEAD BOX PROTEIN"/>
    <property type="match status" value="1"/>
</dbReference>
<keyword evidence="10" id="KW-1185">Reference proteome</keyword>
<dbReference type="AlphaFoldDB" id="A0A7M7HKP3"/>
<evidence type="ECO:0000256" key="4">
    <source>
        <dbReference type="ARBA" id="ARBA00023163"/>
    </source>
</evidence>
<feature type="domain" description="Fork-head" evidence="8">
    <location>
        <begin position="121"/>
        <end position="215"/>
    </location>
</feature>
<dbReference type="InterPro" id="IPR036390">
    <property type="entry name" value="WH_DNA-bd_sf"/>
</dbReference>
<evidence type="ECO:0000256" key="1">
    <source>
        <dbReference type="ARBA" id="ARBA00004123"/>
    </source>
</evidence>
<dbReference type="InterPro" id="IPR050211">
    <property type="entry name" value="FOX_domain-containing"/>
</dbReference>
<dbReference type="InterPro" id="IPR036388">
    <property type="entry name" value="WH-like_DNA-bd_sf"/>
</dbReference>
<dbReference type="OrthoDB" id="5402974at2759"/>
<keyword evidence="4" id="KW-0804">Transcription</keyword>
<dbReference type="KEGG" id="spu:581992"/>
<evidence type="ECO:0000313" key="10">
    <source>
        <dbReference type="Proteomes" id="UP000007110"/>
    </source>
</evidence>
<keyword evidence="3 6" id="KW-0238">DNA-binding</keyword>
<protein>
    <recommendedName>
        <fullName evidence="8">Fork-head domain-containing protein</fullName>
    </recommendedName>
</protein>
<dbReference type="GO" id="GO:0006357">
    <property type="term" value="P:regulation of transcription by RNA polymerase II"/>
    <property type="evidence" value="ECO:0000318"/>
    <property type="project" value="GO_Central"/>
</dbReference>
<dbReference type="PROSITE" id="PS50039">
    <property type="entry name" value="FORK_HEAD_3"/>
    <property type="match status" value="1"/>
</dbReference>
<evidence type="ECO:0000256" key="3">
    <source>
        <dbReference type="ARBA" id="ARBA00023125"/>
    </source>
</evidence>
<dbReference type="GO" id="GO:0000978">
    <property type="term" value="F:RNA polymerase II cis-regulatory region sequence-specific DNA binding"/>
    <property type="evidence" value="ECO:0000318"/>
    <property type="project" value="GO_Central"/>
</dbReference>
<dbReference type="PRINTS" id="PR00053">
    <property type="entry name" value="FORKHEAD"/>
</dbReference>
<keyword evidence="2" id="KW-0805">Transcription regulation</keyword>
<evidence type="ECO:0000256" key="7">
    <source>
        <dbReference type="SAM" id="MobiDB-lite"/>
    </source>
</evidence>
<dbReference type="SUPFAM" id="SSF46785">
    <property type="entry name" value="Winged helix' DNA-binding domain"/>
    <property type="match status" value="1"/>
</dbReference>
<dbReference type="GeneID" id="581992"/>
<dbReference type="EnsemblMetazoa" id="XM_011677922">
    <property type="protein sequence ID" value="XP_011676224"/>
    <property type="gene ID" value="LOC581992"/>
</dbReference>
<dbReference type="Pfam" id="PF00250">
    <property type="entry name" value="Forkhead"/>
    <property type="match status" value="1"/>
</dbReference>
<dbReference type="GO" id="GO:0009653">
    <property type="term" value="P:anatomical structure morphogenesis"/>
    <property type="evidence" value="ECO:0000318"/>
    <property type="project" value="GO_Central"/>
</dbReference>
<keyword evidence="5 6" id="KW-0539">Nucleus</keyword>
<accession>A0A7M7HKP3</accession>
<dbReference type="RefSeq" id="XP_011676224.2">
    <property type="nucleotide sequence ID" value="XM_011677922.2"/>
</dbReference>
<evidence type="ECO:0000256" key="6">
    <source>
        <dbReference type="PROSITE-ProRule" id="PRU00089"/>
    </source>
</evidence>
<feature type="region of interest" description="Disordered" evidence="7">
    <location>
        <begin position="210"/>
        <end position="245"/>
    </location>
</feature>
<dbReference type="Gene3D" id="1.10.10.10">
    <property type="entry name" value="Winged helix-like DNA-binding domain superfamily/Winged helix DNA-binding domain"/>
    <property type="match status" value="1"/>
</dbReference>
<evidence type="ECO:0000256" key="5">
    <source>
        <dbReference type="ARBA" id="ARBA00023242"/>
    </source>
</evidence>
<feature type="region of interest" description="Disordered" evidence="7">
    <location>
        <begin position="308"/>
        <end position="327"/>
    </location>
</feature>
<sequence>MQEDSVYQTGSIQAASSTSVRHLSPVARLEYPSQVYQSALWWNAAAASTLNSEVPASHLSPNDIAHSNMAALRYFSHTLPPCGLTHPFSHLTPSHPYFPATVDNLSWLSLAAHHDFYKLVRPPYSYSALIAMAIQSSPDHKITLSGIYRYVAENFPFYKRSKAGWQNSIRHNLSLNDCFIKVPRADNDPGKGHYWTLDPNCEKMFDNGNFRRKRKRRGDSLDSPSSTMPSSPISSTSSLIMEDHPMSTTVRPVKRFIVDRHEAVEPKDDSRFNLYTSRQSHGHDLQEYFSNGPNSSLVSKGVHLRHPSKAGSLPRLSTAHDQNKSKSILKSSFSVRSLLGHDIDDEKIPGKDASL</sequence>
<dbReference type="Proteomes" id="UP000007110">
    <property type="component" value="Unassembled WGS sequence"/>
</dbReference>
<feature type="DNA-binding region" description="Fork-head" evidence="6">
    <location>
        <begin position="121"/>
        <end position="215"/>
    </location>
</feature>
<dbReference type="InterPro" id="IPR030456">
    <property type="entry name" value="TF_fork_head_CS_2"/>
</dbReference>
<comment type="subcellular location">
    <subcellularLocation>
        <location evidence="1 6">Nucleus</location>
    </subcellularLocation>
</comment>
<feature type="compositionally biased region" description="Low complexity" evidence="7">
    <location>
        <begin position="221"/>
        <end position="240"/>
    </location>
</feature>
<dbReference type="InterPro" id="IPR001766">
    <property type="entry name" value="Fork_head_dom"/>
</dbReference>
<reference evidence="10" key="1">
    <citation type="submission" date="2015-02" db="EMBL/GenBank/DDBJ databases">
        <title>Genome sequencing for Strongylocentrotus purpuratus.</title>
        <authorList>
            <person name="Murali S."/>
            <person name="Liu Y."/>
            <person name="Vee V."/>
            <person name="English A."/>
            <person name="Wang M."/>
            <person name="Skinner E."/>
            <person name="Han Y."/>
            <person name="Muzny D.M."/>
            <person name="Worley K.C."/>
            <person name="Gibbs R.A."/>
        </authorList>
    </citation>
    <scope>NUCLEOTIDE SEQUENCE</scope>
</reference>
<dbReference type="InterPro" id="IPR018122">
    <property type="entry name" value="TF_fork_head_CS_1"/>
</dbReference>
<organism evidence="9 10">
    <name type="scientific">Strongylocentrotus purpuratus</name>
    <name type="common">Purple sea urchin</name>
    <dbReference type="NCBI Taxonomy" id="7668"/>
    <lineage>
        <taxon>Eukaryota</taxon>
        <taxon>Metazoa</taxon>
        <taxon>Echinodermata</taxon>
        <taxon>Eleutherozoa</taxon>
        <taxon>Echinozoa</taxon>
        <taxon>Echinoidea</taxon>
        <taxon>Euechinoidea</taxon>
        <taxon>Echinacea</taxon>
        <taxon>Camarodonta</taxon>
        <taxon>Echinidea</taxon>
        <taxon>Strongylocentrotidae</taxon>
        <taxon>Strongylocentrotus</taxon>
    </lineage>
</organism>
<evidence type="ECO:0000313" key="9">
    <source>
        <dbReference type="EnsemblMetazoa" id="XP_011676224"/>
    </source>
</evidence>
<dbReference type="OMA" id="LTHPFSH"/>
<dbReference type="PROSITE" id="PS00658">
    <property type="entry name" value="FORK_HEAD_2"/>
    <property type="match status" value="1"/>
</dbReference>
<proteinExistence type="predicted"/>
<reference evidence="9" key="2">
    <citation type="submission" date="2021-01" db="UniProtKB">
        <authorList>
            <consortium name="EnsemblMetazoa"/>
        </authorList>
    </citation>
    <scope>IDENTIFICATION</scope>
</reference>
<dbReference type="FunFam" id="1.10.10.10:FF:000016">
    <property type="entry name" value="Forkhead box protein I1"/>
    <property type="match status" value="1"/>
</dbReference>
<dbReference type="PROSITE" id="PS00657">
    <property type="entry name" value="FORK_HEAD_1"/>
    <property type="match status" value="1"/>
</dbReference>
<dbReference type="SMART" id="SM00339">
    <property type="entry name" value="FH"/>
    <property type="match status" value="1"/>
</dbReference>
<name>A0A7M7HKP3_STRPU</name>
<dbReference type="InParanoid" id="A0A7M7HKP3"/>
<dbReference type="PANTHER" id="PTHR11829:SF384">
    <property type="entry name" value="FORK-HEAD DOMAIN-CONTAINING PROTEIN"/>
    <property type="match status" value="1"/>
</dbReference>
<evidence type="ECO:0000256" key="2">
    <source>
        <dbReference type="ARBA" id="ARBA00023015"/>
    </source>
</evidence>